<evidence type="ECO:0000313" key="1">
    <source>
        <dbReference type="EMBL" id="QIW58135.1"/>
    </source>
</evidence>
<name>A0A290Q0M3_9LACT</name>
<dbReference type="InterPro" id="IPR009351">
    <property type="entry name" value="AlkZ-like"/>
</dbReference>
<proteinExistence type="predicted"/>
<dbReference type="EMBL" id="CP047628">
    <property type="protein sequence ID" value="QIW58135.1"/>
    <property type="molecule type" value="Genomic_DNA"/>
</dbReference>
<evidence type="ECO:0000313" key="2">
    <source>
        <dbReference type="Proteomes" id="UP000501558"/>
    </source>
</evidence>
<gene>
    <name evidence="1" type="ORF">GU334_04105</name>
</gene>
<reference evidence="1 2" key="1">
    <citation type="submission" date="2019-12" db="EMBL/GenBank/DDBJ databases">
        <title>Whole genome sequences of Lactococcus raffinolactis strains isolated from sewage.</title>
        <authorList>
            <person name="Ybazeta G."/>
            <person name="Ross M."/>
            <person name="Brabant-Kirwan D."/>
            <person name="Saleh M."/>
            <person name="Dillon J.A."/>
            <person name="Splinter K."/>
            <person name="Nokhbeh R."/>
        </authorList>
    </citation>
    <scope>NUCLEOTIDE SEQUENCE [LARGE SCALE GENOMIC DNA]</scope>
    <source>
        <strain evidence="1 2">Lr_19_14</strain>
    </source>
</reference>
<protein>
    <submittedName>
        <fullName evidence="1">Uncharacterized protein</fullName>
    </submittedName>
</protein>
<dbReference type="PANTHER" id="PTHR30528">
    <property type="entry name" value="CYTOPLASMIC PROTEIN"/>
    <property type="match status" value="1"/>
</dbReference>
<dbReference type="Pfam" id="PF06224">
    <property type="entry name" value="AlkZ-like"/>
    <property type="match status" value="1"/>
</dbReference>
<sequence>MTDIIFSKQDIRRYMIHHFGLDRLDAYGEGKSGVLTYIKQVASLQQDPINIIGTNIDIILASRFSDYSPQVLTELLYQDELLIEGFDKEACLFSRDEWGQFAFARDQRVAANLRTLSYRDQDKALDYLEEVTNLLQNSPEPVSPQDLNLGRLADSSWGSSNLGNTVLYHLWCQGVAVIAERKERRKLYKHYMQAKGLANLPTFDSEADFLDWFVYRRLSGLGVYWLKSGSGWLGQSMKERKAIIERFLEQGKVVKIQVTDMKEALYLTQDNYQRLLVVKNQPIKADQVRFIAPLDNFIWDRKFVQTIFDFEYVWEVYKPEKLRQYGYYVLPILLGDNFIGRFEPDRTKTRQDTLKIKKIWFESNIYETPEMTDMILTEVERYNQLLLRK</sequence>
<dbReference type="KEGG" id="lrn:CMV25_09035"/>
<keyword evidence="2" id="KW-1185">Reference proteome</keyword>
<dbReference type="AlphaFoldDB" id="A0A290Q0M3"/>
<dbReference type="PANTHER" id="PTHR30528:SF0">
    <property type="entry name" value="CYTOPLASMIC PROTEIN"/>
    <property type="match status" value="1"/>
</dbReference>
<dbReference type="Proteomes" id="UP000501558">
    <property type="component" value="Chromosome"/>
</dbReference>
<organism evidence="1 2">
    <name type="scientific">Pseudolactococcus raffinolactis</name>
    <dbReference type="NCBI Taxonomy" id="1366"/>
    <lineage>
        <taxon>Bacteria</taxon>
        <taxon>Bacillati</taxon>
        <taxon>Bacillota</taxon>
        <taxon>Bacilli</taxon>
        <taxon>Lactobacillales</taxon>
        <taxon>Streptococcaceae</taxon>
        <taxon>Pseudolactococcus</taxon>
    </lineage>
</organism>
<accession>A0A290Q0M3</accession>
<dbReference type="RefSeq" id="WP_096040262.1">
    <property type="nucleotide sequence ID" value="NZ_CP023392.1"/>
</dbReference>